<dbReference type="PIRSF" id="PIRSF000460">
    <property type="entry name" value="Pprylas_GlgP"/>
    <property type="match status" value="1"/>
</dbReference>
<feature type="domain" description="YHS" evidence="3">
    <location>
        <begin position="6"/>
        <end position="50"/>
    </location>
</feature>
<dbReference type="KEGG" id="scs:Sta7437_4778"/>
<evidence type="ECO:0000256" key="1">
    <source>
        <dbReference type="ARBA" id="ARBA00006047"/>
    </source>
</evidence>
<protein>
    <submittedName>
        <fullName evidence="4">Alpha-glucan phosphorylase</fullName>
        <ecNumber evidence="4">2.4.1.1</ecNumber>
    </submittedName>
</protein>
<dbReference type="Gene3D" id="3.40.50.2000">
    <property type="entry name" value="Glycogen Phosphorylase B"/>
    <property type="match status" value="2"/>
</dbReference>
<dbReference type="InterPro" id="IPR000811">
    <property type="entry name" value="Glyco_trans_35"/>
</dbReference>
<comment type="similarity">
    <text evidence="1">Belongs to the glycogen phosphorylase family.</text>
</comment>
<keyword evidence="2" id="KW-0663">Pyridoxal phosphate</keyword>
<geneLocation type="plasmid" evidence="4 5">
    <name>pSTA7437.01</name>
</geneLocation>
<dbReference type="PANTHER" id="PTHR42655">
    <property type="entry name" value="GLYCOGEN PHOSPHORYLASE"/>
    <property type="match status" value="1"/>
</dbReference>
<evidence type="ECO:0000313" key="5">
    <source>
        <dbReference type="Proteomes" id="UP000010473"/>
    </source>
</evidence>
<dbReference type="InterPro" id="IPR012348">
    <property type="entry name" value="RNR-like"/>
</dbReference>
<dbReference type="OrthoDB" id="9760804at2"/>
<dbReference type="Pfam" id="PF00343">
    <property type="entry name" value="Phosphorylase"/>
    <property type="match status" value="2"/>
</dbReference>
<dbReference type="NCBIfam" id="TIGR02094">
    <property type="entry name" value="more_P_ylases"/>
    <property type="match status" value="1"/>
</dbReference>
<dbReference type="GO" id="GO:0005975">
    <property type="term" value="P:carbohydrate metabolic process"/>
    <property type="evidence" value="ECO:0007669"/>
    <property type="project" value="InterPro"/>
</dbReference>
<dbReference type="PANTHER" id="PTHR42655:SF1">
    <property type="entry name" value="GLYCOGEN PHOSPHORYLASE"/>
    <property type="match status" value="1"/>
</dbReference>
<sequence>MSSILKDPVCGMTVQAERALSAFYQEQKIHFCSEFCRYKFFEHPEKYLTAVVTNGYDEVKENRQIAYFSMEVAVGSAIPNYSGGLGVLAGDTLKSCADLRVPIVGVSLLYHQGYFEQVLDEWGNQQEKPVQWKPERFLRPLTESIEVTIEQRLVRVRAWQYDIIGLSGYTVPLILLDTRVEENTDYDRTLTDFLYGGDERYRFAQETLLGIGGVRMLNALGYHGIERFHLNEGHASLLVLELLNRQHQEQTAEWDFNSIRSQCVFTTHTPVPAGHDRFGYELVQSVGEEVIPLEVLQMLAGSDRLNMTVLGLNLSHYVNGVAKRHEEVSQKMFPAQPIHHITNGVHSWTWTCDSFRTLYNRYILGWSNDPAMLRHAIGIPQNEIWQAHLAAKTQLLELIKLRTNVSLATDILTIGFARRATSYKRVDLVFSDLNRLREIVSKVGQLQFVFAGKAHPQDDPGKKLIRRIFEIARQLQGEISVVFLPNYDLDLARTIVSGVDLWLNTPQRPLEASGTSGMKAAHNGVPSFSVLDGWWVEGCIEGVTGWSIGLRESKTSSSEFINREDGEDLYHKLQNQIVPMYYRDRERWIELMRQSIALNASFFNTHRMVQQYVTNAYLSRS</sequence>
<dbReference type="InterPro" id="IPR052182">
    <property type="entry name" value="Glycogen/Maltodextrin_Phosph"/>
</dbReference>
<dbReference type="SUPFAM" id="SSF53756">
    <property type="entry name" value="UDP-Glycosyltransferase/glycogen phosphorylase"/>
    <property type="match status" value="1"/>
</dbReference>
<name>K9Y1D9_STAC7</name>
<dbReference type="GO" id="GO:0030170">
    <property type="term" value="F:pyridoxal phosphate binding"/>
    <property type="evidence" value="ECO:0007669"/>
    <property type="project" value="InterPro"/>
</dbReference>
<dbReference type="EC" id="2.4.1.1" evidence="4"/>
<evidence type="ECO:0000259" key="3">
    <source>
        <dbReference type="Pfam" id="PF04945"/>
    </source>
</evidence>
<reference evidence="5" key="1">
    <citation type="journal article" date="2013" name="Proc. Natl. Acad. Sci. U.S.A.">
        <title>Improving the coverage of the cyanobacterial phylum using diversity-driven genome sequencing.</title>
        <authorList>
            <person name="Shih P.M."/>
            <person name="Wu D."/>
            <person name="Latifi A."/>
            <person name="Axen S.D."/>
            <person name="Fewer D.P."/>
            <person name="Talla E."/>
            <person name="Calteau A."/>
            <person name="Cai F."/>
            <person name="Tandeau de Marsac N."/>
            <person name="Rippka R."/>
            <person name="Herdman M."/>
            <person name="Sivonen K."/>
            <person name="Coursin T."/>
            <person name="Laurent T."/>
            <person name="Goodwin L."/>
            <person name="Nolan M."/>
            <person name="Davenport K.W."/>
            <person name="Han C.S."/>
            <person name="Rubin E.M."/>
            <person name="Eisen J.A."/>
            <person name="Woyke T."/>
            <person name="Gugger M."/>
            <person name="Kerfeld C.A."/>
        </authorList>
    </citation>
    <scope>NUCLEOTIDE SEQUENCE [LARGE SCALE GENOMIC DNA]</scope>
    <source>
        <strain evidence="5">ATCC 29371 / PCC 7437</strain>
        <plasmid evidence="5">Plasmid pSTA7437.01</plasmid>
    </source>
</reference>
<evidence type="ECO:0000313" key="4">
    <source>
        <dbReference type="EMBL" id="AFZ38216.1"/>
    </source>
</evidence>
<keyword evidence="4" id="KW-0328">Glycosyltransferase</keyword>
<keyword evidence="4" id="KW-0808">Transferase</keyword>
<dbReference type="Pfam" id="PF04945">
    <property type="entry name" value="YHS"/>
    <property type="match status" value="1"/>
</dbReference>
<dbReference type="AlphaFoldDB" id="K9Y1D9"/>
<organism evidence="4 5">
    <name type="scientific">Stanieria cyanosphaera (strain ATCC 29371 / PCC 7437)</name>
    <dbReference type="NCBI Taxonomy" id="111780"/>
    <lineage>
        <taxon>Bacteria</taxon>
        <taxon>Bacillati</taxon>
        <taxon>Cyanobacteriota</taxon>
        <taxon>Cyanophyceae</taxon>
        <taxon>Pleurocapsales</taxon>
        <taxon>Dermocarpellaceae</taxon>
        <taxon>Stanieria</taxon>
    </lineage>
</organism>
<dbReference type="InterPro" id="IPR011834">
    <property type="entry name" value="Agluc_phsphrylas"/>
</dbReference>
<dbReference type="Gene3D" id="1.10.620.20">
    <property type="entry name" value="Ribonucleotide Reductase, subunit A"/>
    <property type="match status" value="1"/>
</dbReference>
<dbReference type="GO" id="GO:0008184">
    <property type="term" value="F:glycogen phosphorylase activity"/>
    <property type="evidence" value="ECO:0007669"/>
    <property type="project" value="InterPro"/>
</dbReference>
<dbReference type="InterPro" id="IPR007029">
    <property type="entry name" value="YHS_dom"/>
</dbReference>
<dbReference type="PATRIC" id="fig|111780.3.peg.4937"/>
<dbReference type="GO" id="GO:0016491">
    <property type="term" value="F:oxidoreductase activity"/>
    <property type="evidence" value="ECO:0007669"/>
    <property type="project" value="InterPro"/>
</dbReference>
<dbReference type="HOGENOM" id="CLU_015112_1_0_3"/>
<proteinExistence type="inferred from homology"/>
<accession>K9Y1D9</accession>
<dbReference type="Proteomes" id="UP000010473">
    <property type="component" value="Plasmid pSTA7437.01"/>
</dbReference>
<feature type="modified residue" description="N6-(pyridoxal phosphate)lysine" evidence="2">
    <location>
        <position position="519"/>
    </location>
</feature>
<dbReference type="EMBL" id="CP003654">
    <property type="protein sequence ID" value="AFZ38216.1"/>
    <property type="molecule type" value="Genomic_DNA"/>
</dbReference>
<keyword evidence="5" id="KW-1185">Reference proteome</keyword>
<dbReference type="RefSeq" id="WP_015212119.1">
    <property type="nucleotide sequence ID" value="NC_019765.1"/>
</dbReference>
<keyword evidence="4" id="KW-0614">Plasmid</keyword>
<evidence type="ECO:0000256" key="2">
    <source>
        <dbReference type="PIRSR" id="PIRSR000460-1"/>
    </source>
</evidence>
<gene>
    <name evidence="4" type="ordered locus">Sta7437_4778</name>
</gene>